<evidence type="ECO:0000313" key="1">
    <source>
        <dbReference type="EMBL" id="EZF52448.1"/>
    </source>
</evidence>
<name>A0A022W2Z0_TRIRU</name>
<organism evidence="1">
    <name type="scientific">Trichophyton rubrum CBS 288.86</name>
    <dbReference type="NCBI Taxonomy" id="1215330"/>
    <lineage>
        <taxon>Eukaryota</taxon>
        <taxon>Fungi</taxon>
        <taxon>Dikarya</taxon>
        <taxon>Ascomycota</taxon>
        <taxon>Pezizomycotina</taxon>
        <taxon>Eurotiomycetes</taxon>
        <taxon>Eurotiomycetidae</taxon>
        <taxon>Onygenales</taxon>
        <taxon>Arthrodermataceae</taxon>
        <taxon>Trichophyton</taxon>
    </lineage>
</organism>
<dbReference type="Proteomes" id="UP000023758">
    <property type="component" value="Unassembled WGS sequence"/>
</dbReference>
<dbReference type="HOGENOM" id="CLU_1111132_0_0_1"/>
<dbReference type="AlphaFoldDB" id="A0A022W2Z0"/>
<dbReference type="EMBL" id="KK207849">
    <property type="protein sequence ID" value="EZF52448.1"/>
    <property type="molecule type" value="Genomic_DNA"/>
</dbReference>
<reference evidence="1" key="1">
    <citation type="submission" date="2014-02" db="EMBL/GenBank/DDBJ databases">
        <title>The Genome Sequence of Trichophyton rubrum (morphotype fischeri) CBS 288.86.</title>
        <authorList>
            <consortium name="The Broad Institute Genomics Platform"/>
            <person name="Cuomo C.A."/>
            <person name="White T.C."/>
            <person name="Graser Y."/>
            <person name="Martinez-Rossi N."/>
            <person name="Heitman J."/>
            <person name="Young S.K."/>
            <person name="Zeng Q."/>
            <person name="Gargeya S."/>
            <person name="Abouelleil A."/>
            <person name="Alvarado L."/>
            <person name="Chapman S.B."/>
            <person name="Gainer-Dewar J."/>
            <person name="Goldberg J."/>
            <person name="Griggs A."/>
            <person name="Gujja S."/>
            <person name="Hansen M."/>
            <person name="Howarth C."/>
            <person name="Imamovic A."/>
            <person name="Larimer J."/>
            <person name="Martinez D."/>
            <person name="Murphy C."/>
            <person name="Pearson M.D."/>
            <person name="Persinoti G."/>
            <person name="Poon T."/>
            <person name="Priest M."/>
            <person name="Roberts A.D."/>
            <person name="Saif S."/>
            <person name="Shea T.D."/>
            <person name="Sykes S.N."/>
            <person name="Wortman J."/>
            <person name="Nusbaum C."/>
            <person name="Birren B."/>
        </authorList>
    </citation>
    <scope>NUCLEOTIDE SEQUENCE [LARGE SCALE GENOMIC DNA]</scope>
    <source>
        <strain evidence="1">CBS 288.86</strain>
    </source>
</reference>
<accession>A0A022W2Z0</accession>
<dbReference type="OrthoDB" id="5243686at2759"/>
<protein>
    <submittedName>
        <fullName evidence="1">Uncharacterized protein</fullName>
    </submittedName>
</protein>
<gene>
    <name evidence="1" type="ORF">H103_04459</name>
</gene>
<proteinExistence type="predicted"/>
<sequence length="252" mass="29142">MGDERYKSLRFLFKVDYIQPDNESLRFDGDGLWSPPHECTYSTLYSTGWLQRTPERVVPAKNHGDSDFAVCSLLYRSTTSYFFAVPVDCRNNDSMQNHIEQTEQTWRRLRFKNDERQNLSIATFSATSYTLAGRGSRDWVPELLPDTYNDSYCSPVPFTHLTGDLALIVGLIAFSCPRERDKYCLSDIMQRCFKPPRWVPHRSLPQRIDRHGVVVTIRADPEAGDLREGKRELRKFQDGTYGALFKSPDSHL</sequence>